<protein>
    <submittedName>
        <fullName evidence="2">Uncharacterized protein</fullName>
    </submittedName>
</protein>
<evidence type="ECO:0000313" key="5">
    <source>
        <dbReference type="EMBL" id="CAF4068565.1"/>
    </source>
</evidence>
<evidence type="ECO:0000313" key="3">
    <source>
        <dbReference type="EMBL" id="CAF1262045.1"/>
    </source>
</evidence>
<feature type="compositionally biased region" description="Basic residues" evidence="1">
    <location>
        <begin position="181"/>
        <end position="191"/>
    </location>
</feature>
<feature type="compositionally biased region" description="Low complexity" evidence="1">
    <location>
        <begin position="207"/>
        <end position="218"/>
    </location>
</feature>
<accession>A0A814A297</accession>
<evidence type="ECO:0000313" key="2">
    <source>
        <dbReference type="EMBL" id="CAF0907468.1"/>
    </source>
</evidence>
<dbReference type="EMBL" id="CAJOBA010038885">
    <property type="protein sequence ID" value="CAF4068565.1"/>
    <property type="molecule type" value="Genomic_DNA"/>
</dbReference>
<dbReference type="AlphaFoldDB" id="A0A814A297"/>
<sequence>MLTRHTAEGAISALEKLYQVLDSSNGRYGKALSLHDGEVLLQTLCKLTQLVSQMDCGRDDGMGEGRREFFSIDKHGSAVGAGKDSCCKPGQNYGECVLYHPIRIITTCVSDEPSLLGDHDFIMKSVRDRGDRRSSRDRERVHSEINRRTGASGHTLKKDKRPSKGRGSCQPSKNGPESKSRRGRSSRRLRQGRASQGRGSKSDSRSGRSSTHGTSLSGRSRRGGSRSGWRGRHSRDRDGRRSRSSSRGSRHSADKRRESASGLSETHAKKAKITQQQQAPTAMNSRTIISQAPIAPPAFQNTVSSIILFLITFFVRFVIHNKIIVAPFIRPLPSPALLGGPIVASVSSSQHYGSLSLSHLHPQLVTPSPPPPLPQHFPPHETQQSHLVISGTSNRLLPPPPFSTIIPTQQSQHPMATQPNTTTDNSFTVPSMASTSTVSSTIGMTNGPPLAGGPLATLSSNLISRPENCPECRAITRLLQWAPLRCYDAAGLQRGIFLAGPKSEQLFNSLYRSIKDSTFNFDDIEECACETSE</sequence>
<dbReference type="EMBL" id="CAJOBC010001620">
    <property type="protein sequence ID" value="CAF3689004.1"/>
    <property type="molecule type" value="Genomic_DNA"/>
</dbReference>
<dbReference type="Proteomes" id="UP000663829">
    <property type="component" value="Unassembled WGS sequence"/>
</dbReference>
<comment type="caution">
    <text evidence="2">The sequence shown here is derived from an EMBL/GenBank/DDBJ whole genome shotgun (WGS) entry which is preliminary data.</text>
</comment>
<evidence type="ECO:0000313" key="6">
    <source>
        <dbReference type="Proteomes" id="UP000663829"/>
    </source>
</evidence>
<feature type="compositionally biased region" description="Low complexity" evidence="1">
    <location>
        <begin position="273"/>
        <end position="282"/>
    </location>
</feature>
<dbReference type="EMBL" id="CAJNOK010017328">
    <property type="protein sequence ID" value="CAF1262045.1"/>
    <property type="molecule type" value="Genomic_DNA"/>
</dbReference>
<feature type="compositionally biased region" description="Polar residues" evidence="1">
    <location>
        <begin position="405"/>
        <end position="432"/>
    </location>
</feature>
<dbReference type="Proteomes" id="UP000682733">
    <property type="component" value="Unassembled WGS sequence"/>
</dbReference>
<dbReference type="Proteomes" id="UP000681722">
    <property type="component" value="Unassembled WGS sequence"/>
</dbReference>
<feature type="region of interest" description="Disordered" evidence="1">
    <location>
        <begin position="360"/>
        <end position="385"/>
    </location>
</feature>
<dbReference type="OrthoDB" id="10053295at2759"/>
<dbReference type="Proteomes" id="UP000677228">
    <property type="component" value="Unassembled WGS sequence"/>
</dbReference>
<feature type="compositionally biased region" description="Basic residues" evidence="1">
    <location>
        <begin position="155"/>
        <end position="164"/>
    </location>
</feature>
<dbReference type="EMBL" id="CAJNOQ010001620">
    <property type="protein sequence ID" value="CAF0907468.1"/>
    <property type="molecule type" value="Genomic_DNA"/>
</dbReference>
<feature type="region of interest" description="Disordered" evidence="1">
    <location>
        <begin position="127"/>
        <end position="283"/>
    </location>
</feature>
<feature type="compositionally biased region" description="Basic and acidic residues" evidence="1">
    <location>
        <begin position="127"/>
        <end position="147"/>
    </location>
</feature>
<keyword evidence="6" id="KW-1185">Reference proteome</keyword>
<name>A0A814A297_9BILA</name>
<feature type="region of interest" description="Disordered" evidence="1">
    <location>
        <begin position="400"/>
        <end position="432"/>
    </location>
</feature>
<feature type="compositionally biased region" description="Pro residues" evidence="1">
    <location>
        <begin position="367"/>
        <end position="377"/>
    </location>
</feature>
<evidence type="ECO:0000256" key="1">
    <source>
        <dbReference type="SAM" id="MobiDB-lite"/>
    </source>
</evidence>
<feature type="compositionally biased region" description="Basic residues" evidence="1">
    <location>
        <begin position="219"/>
        <end position="234"/>
    </location>
</feature>
<gene>
    <name evidence="2" type="ORF">GPM918_LOCUS8966</name>
    <name evidence="3" type="ORF">OVA965_LOCUS26776</name>
    <name evidence="4" type="ORF">SRO942_LOCUS8967</name>
    <name evidence="5" type="ORF">TMI583_LOCUS27519</name>
</gene>
<reference evidence="2" key="1">
    <citation type="submission" date="2021-02" db="EMBL/GenBank/DDBJ databases">
        <authorList>
            <person name="Nowell W R."/>
        </authorList>
    </citation>
    <scope>NUCLEOTIDE SEQUENCE</scope>
</reference>
<proteinExistence type="predicted"/>
<evidence type="ECO:0000313" key="4">
    <source>
        <dbReference type="EMBL" id="CAF3689004.1"/>
    </source>
</evidence>
<organism evidence="2 6">
    <name type="scientific">Didymodactylos carnosus</name>
    <dbReference type="NCBI Taxonomy" id="1234261"/>
    <lineage>
        <taxon>Eukaryota</taxon>
        <taxon>Metazoa</taxon>
        <taxon>Spiralia</taxon>
        <taxon>Gnathifera</taxon>
        <taxon>Rotifera</taxon>
        <taxon>Eurotatoria</taxon>
        <taxon>Bdelloidea</taxon>
        <taxon>Philodinida</taxon>
        <taxon>Philodinidae</taxon>
        <taxon>Didymodactylos</taxon>
    </lineage>
</organism>